<dbReference type="RefSeq" id="WP_253889664.1">
    <property type="nucleotide sequence ID" value="NZ_BAAAVB010000008.1"/>
</dbReference>
<evidence type="ECO:0008006" key="3">
    <source>
        <dbReference type="Google" id="ProtNLM"/>
    </source>
</evidence>
<comment type="caution">
    <text evidence="1">The sequence shown here is derived from an EMBL/GenBank/DDBJ whole genome shotgun (WGS) entry which is preliminary data.</text>
</comment>
<protein>
    <recommendedName>
        <fullName evidence="3">Tetratricopeptide repeat protein</fullName>
    </recommendedName>
</protein>
<sequence>MAYEQRDAARVLAFAQAAYSGPWQLPPAVRAEVAQQEARGLAMLGEPIDAVERKLGEARTLAAAPDTTDGHHRLSSYYNDQTHLLRVASCYIEAGKPARAATLFGEVLTTQTLSRRDEGYFRARRAVALALSGDPDTAALEGVAAVELASELGSSRTKRELGRVVATLQPWRNRPAPRALQDALRT</sequence>
<name>A0ABT1IJB8_9PSEU</name>
<gene>
    <name evidence="1" type="ORF">LV75_005269</name>
</gene>
<dbReference type="EMBL" id="JAMTCO010000013">
    <property type="protein sequence ID" value="MCP2272743.1"/>
    <property type="molecule type" value="Genomic_DNA"/>
</dbReference>
<accession>A0ABT1IJB8</accession>
<proteinExistence type="predicted"/>
<evidence type="ECO:0000313" key="2">
    <source>
        <dbReference type="Proteomes" id="UP001205185"/>
    </source>
</evidence>
<dbReference type="Proteomes" id="UP001205185">
    <property type="component" value="Unassembled WGS sequence"/>
</dbReference>
<evidence type="ECO:0000313" key="1">
    <source>
        <dbReference type="EMBL" id="MCP2272743.1"/>
    </source>
</evidence>
<reference evidence="1 2" key="1">
    <citation type="submission" date="2022-06" db="EMBL/GenBank/DDBJ databases">
        <title>Genomic Encyclopedia of Archaeal and Bacterial Type Strains, Phase II (KMG-II): from individual species to whole genera.</title>
        <authorList>
            <person name="Goeker M."/>
        </authorList>
    </citation>
    <scope>NUCLEOTIDE SEQUENCE [LARGE SCALE GENOMIC DNA]</scope>
    <source>
        <strain evidence="1 2">DSM 44255</strain>
    </source>
</reference>
<organism evidence="1 2">
    <name type="scientific">Actinokineospora diospyrosa</name>
    <dbReference type="NCBI Taxonomy" id="103728"/>
    <lineage>
        <taxon>Bacteria</taxon>
        <taxon>Bacillati</taxon>
        <taxon>Actinomycetota</taxon>
        <taxon>Actinomycetes</taxon>
        <taxon>Pseudonocardiales</taxon>
        <taxon>Pseudonocardiaceae</taxon>
        <taxon>Actinokineospora</taxon>
    </lineage>
</organism>
<keyword evidence="2" id="KW-1185">Reference proteome</keyword>